<reference evidence="6" key="1">
    <citation type="submission" date="2020-11" db="EMBL/GenBank/DDBJ databases">
        <title>Genome seq and assembly of Planobacterium sp.</title>
        <authorList>
            <person name="Chhetri G."/>
        </authorList>
    </citation>
    <scope>NUCLEOTIDE SEQUENCE</scope>
    <source>
        <strain evidence="6">GCR5</strain>
    </source>
</reference>
<feature type="transmembrane region" description="Helical" evidence="4">
    <location>
        <begin position="254"/>
        <end position="276"/>
    </location>
</feature>
<comment type="caution">
    <text evidence="6">The sequence shown here is derived from an EMBL/GenBank/DDBJ whole genome shotgun (WGS) entry which is preliminary data.</text>
</comment>
<evidence type="ECO:0000256" key="4">
    <source>
        <dbReference type="SAM" id="Phobius"/>
    </source>
</evidence>
<evidence type="ECO:0000256" key="3">
    <source>
        <dbReference type="ARBA" id="ARBA00023136"/>
    </source>
</evidence>
<sequence>MEKIQRNSWIVIASATLTHLFLGTVYAWSFFQDKIALQMNWTQSESVWAFSLSILFLGLSAAWFGPRTHKYGLWKLAVIGTILYATGFIISGIALHCKWLWLLYLGFGLVGGTGLGMAYVTPVSAVSALSTKKNGLLTGLVVMGFGLGALVMSKILAPAIMEWTGDNLAYTFIIIGSSLLIIQPVIAYQLRYSKEGKKNVIVLAKELKTSLQQPSYYRLFTMFALNITAGMVFISFQSPMYERLLLGTSFNFPLLAEGSTLIAASAIFNGLGRLFWGYYGDKIGTIKAFRQIFIFQLALFTILILTKNPLVFFLSVCFVLWCYGGGFGILPSLIKSQYGSRLMPSVYGITLLGWSFGGIIGPQLVALLQDYMPLEAQRFALIVSGTFITLGFILSLRLQEGLKTGTHSTV</sequence>
<gene>
    <name evidence="6" type="ORF">IC612_08005</name>
</gene>
<feature type="transmembrane region" description="Helical" evidence="4">
    <location>
        <begin position="215"/>
        <end position="234"/>
    </location>
</feature>
<proteinExistence type="predicted"/>
<keyword evidence="1 4" id="KW-0812">Transmembrane</keyword>
<feature type="transmembrane region" description="Helical" evidence="4">
    <location>
        <begin position="46"/>
        <end position="64"/>
    </location>
</feature>
<name>A0A931E6Q0_9FLAO</name>
<keyword evidence="3 4" id="KW-0472">Membrane</keyword>
<dbReference type="Pfam" id="PF07690">
    <property type="entry name" value="MFS_1"/>
    <property type="match status" value="1"/>
</dbReference>
<dbReference type="InterPro" id="IPR050327">
    <property type="entry name" value="Proton-linked_MCT"/>
</dbReference>
<evidence type="ECO:0000256" key="1">
    <source>
        <dbReference type="ARBA" id="ARBA00022692"/>
    </source>
</evidence>
<feature type="transmembrane region" description="Helical" evidence="4">
    <location>
        <begin position="168"/>
        <end position="188"/>
    </location>
</feature>
<feature type="transmembrane region" description="Helical" evidence="4">
    <location>
        <begin position="311"/>
        <end position="334"/>
    </location>
</feature>
<keyword evidence="2 4" id="KW-1133">Transmembrane helix</keyword>
<evidence type="ECO:0000256" key="2">
    <source>
        <dbReference type="ARBA" id="ARBA00022989"/>
    </source>
</evidence>
<dbReference type="GO" id="GO:0022857">
    <property type="term" value="F:transmembrane transporter activity"/>
    <property type="evidence" value="ECO:0007669"/>
    <property type="project" value="InterPro"/>
</dbReference>
<accession>A0A931E6Q0</accession>
<dbReference type="InterPro" id="IPR011701">
    <property type="entry name" value="MFS"/>
</dbReference>
<protein>
    <submittedName>
        <fullName evidence="6">MFS transporter</fullName>
    </submittedName>
</protein>
<feature type="transmembrane region" description="Helical" evidence="4">
    <location>
        <begin position="288"/>
        <end position="305"/>
    </location>
</feature>
<evidence type="ECO:0000259" key="5">
    <source>
        <dbReference type="PROSITE" id="PS50850"/>
    </source>
</evidence>
<feature type="transmembrane region" description="Helical" evidence="4">
    <location>
        <begin position="101"/>
        <end position="123"/>
    </location>
</feature>
<dbReference type="RefSeq" id="WP_194739666.1">
    <property type="nucleotide sequence ID" value="NZ_JADKYY010000009.1"/>
</dbReference>
<dbReference type="Proteomes" id="UP000694480">
    <property type="component" value="Unassembled WGS sequence"/>
</dbReference>
<dbReference type="Gene3D" id="1.20.1250.20">
    <property type="entry name" value="MFS general substrate transporter like domains"/>
    <property type="match status" value="1"/>
</dbReference>
<dbReference type="EMBL" id="JADKYY010000009">
    <property type="protein sequence ID" value="MBF5027740.1"/>
    <property type="molecule type" value="Genomic_DNA"/>
</dbReference>
<dbReference type="AlphaFoldDB" id="A0A931E6Q0"/>
<evidence type="ECO:0000313" key="6">
    <source>
        <dbReference type="EMBL" id="MBF5027740.1"/>
    </source>
</evidence>
<dbReference type="PROSITE" id="PS50850">
    <property type="entry name" value="MFS"/>
    <property type="match status" value="1"/>
</dbReference>
<dbReference type="PANTHER" id="PTHR11360">
    <property type="entry name" value="MONOCARBOXYLATE TRANSPORTER"/>
    <property type="match status" value="1"/>
</dbReference>
<dbReference type="SUPFAM" id="SSF103473">
    <property type="entry name" value="MFS general substrate transporter"/>
    <property type="match status" value="1"/>
</dbReference>
<dbReference type="InterPro" id="IPR020846">
    <property type="entry name" value="MFS_dom"/>
</dbReference>
<feature type="transmembrane region" description="Helical" evidence="4">
    <location>
        <begin position="135"/>
        <end position="156"/>
    </location>
</feature>
<feature type="transmembrane region" description="Helical" evidence="4">
    <location>
        <begin position="346"/>
        <end position="367"/>
    </location>
</feature>
<keyword evidence="7" id="KW-1185">Reference proteome</keyword>
<dbReference type="InterPro" id="IPR036259">
    <property type="entry name" value="MFS_trans_sf"/>
</dbReference>
<evidence type="ECO:0000313" key="7">
    <source>
        <dbReference type="Proteomes" id="UP000694480"/>
    </source>
</evidence>
<dbReference type="PANTHER" id="PTHR11360:SF317">
    <property type="entry name" value="MAJOR FACILITATOR SUPERFAMILY (MFS) PROFILE DOMAIN-CONTAINING PROTEIN-RELATED"/>
    <property type="match status" value="1"/>
</dbReference>
<feature type="domain" description="Major facilitator superfamily (MFS) profile" evidence="5">
    <location>
        <begin position="8"/>
        <end position="403"/>
    </location>
</feature>
<organism evidence="6 7">
    <name type="scientific">Planobacterium oryzisoli</name>
    <dbReference type="NCBI Taxonomy" id="2771435"/>
    <lineage>
        <taxon>Bacteria</taxon>
        <taxon>Pseudomonadati</taxon>
        <taxon>Bacteroidota</taxon>
        <taxon>Flavobacteriia</taxon>
        <taxon>Flavobacteriales</taxon>
        <taxon>Weeksellaceae</taxon>
        <taxon>Chryseobacterium group</taxon>
        <taxon>Chryseobacterium</taxon>
    </lineage>
</organism>
<feature type="transmembrane region" description="Helical" evidence="4">
    <location>
        <begin position="379"/>
        <end position="398"/>
    </location>
</feature>
<feature type="transmembrane region" description="Helical" evidence="4">
    <location>
        <begin position="76"/>
        <end position="95"/>
    </location>
</feature>